<dbReference type="InterPro" id="IPR011009">
    <property type="entry name" value="Kinase-like_dom_sf"/>
</dbReference>
<protein>
    <recommendedName>
        <fullName evidence="1">CHK kinase-like domain-containing protein</fullName>
    </recommendedName>
</protein>
<reference evidence="2 3" key="1">
    <citation type="journal article" date="2024" name="Insects">
        <title>An Improved Chromosome-Level Genome Assembly of the Firefly Pyrocoelia pectoralis.</title>
        <authorList>
            <person name="Fu X."/>
            <person name="Meyer-Rochow V.B."/>
            <person name="Ballantyne L."/>
            <person name="Zhu X."/>
        </authorList>
    </citation>
    <scope>NUCLEOTIDE SEQUENCE [LARGE SCALE GENOMIC DNA]</scope>
    <source>
        <strain evidence="2">XCY_ONT2</strain>
    </source>
</reference>
<dbReference type="AlphaFoldDB" id="A0AAN7VBT4"/>
<evidence type="ECO:0000313" key="2">
    <source>
        <dbReference type="EMBL" id="KAK5640994.1"/>
    </source>
</evidence>
<name>A0AAN7VBT4_9COLE</name>
<accession>A0AAN7VBT4</accession>
<evidence type="ECO:0000259" key="1">
    <source>
        <dbReference type="SMART" id="SM00587"/>
    </source>
</evidence>
<proteinExistence type="predicted"/>
<dbReference type="PANTHER" id="PTHR11012:SF56">
    <property type="entry name" value="CHK KINASE-LIKE DOMAIN-CONTAINING PROTEIN-RELATED"/>
    <property type="match status" value="1"/>
</dbReference>
<dbReference type="InterPro" id="IPR004119">
    <property type="entry name" value="EcKL"/>
</dbReference>
<organism evidence="2 3">
    <name type="scientific">Pyrocoelia pectoralis</name>
    <dbReference type="NCBI Taxonomy" id="417401"/>
    <lineage>
        <taxon>Eukaryota</taxon>
        <taxon>Metazoa</taxon>
        <taxon>Ecdysozoa</taxon>
        <taxon>Arthropoda</taxon>
        <taxon>Hexapoda</taxon>
        <taxon>Insecta</taxon>
        <taxon>Pterygota</taxon>
        <taxon>Neoptera</taxon>
        <taxon>Endopterygota</taxon>
        <taxon>Coleoptera</taxon>
        <taxon>Polyphaga</taxon>
        <taxon>Elateriformia</taxon>
        <taxon>Elateroidea</taxon>
        <taxon>Lampyridae</taxon>
        <taxon>Lampyrinae</taxon>
        <taxon>Pyrocoelia</taxon>
    </lineage>
</organism>
<dbReference type="InterPro" id="IPR015897">
    <property type="entry name" value="CHK_kinase-like"/>
</dbReference>
<dbReference type="Proteomes" id="UP001329430">
    <property type="component" value="Chromosome 7"/>
</dbReference>
<dbReference type="Gene3D" id="3.90.1200.10">
    <property type="match status" value="1"/>
</dbReference>
<comment type="caution">
    <text evidence="2">The sequence shown here is derived from an EMBL/GenBank/DDBJ whole genome shotgun (WGS) entry which is preliminary data.</text>
</comment>
<dbReference type="Pfam" id="PF02958">
    <property type="entry name" value="EcKL"/>
    <property type="match status" value="1"/>
</dbReference>
<sequence>MVLLQDVFTKKYLQGVFIRYFKQDVEILNIDLDNLLKPGENYCSEMKNILLTFKIGGKKERKLSVVAKCFPENEYTAQFVKEMRFFDCELAFYGTILPKLRTLDYREKITPKVYSCRTKPIPVVILEDLRKLDFTLAPREVGLDLKHCLLVMEKLAYLHASSFALQQQDSSLFEEFTKCIFRKVGIMHTLMEICYDEIVEICKRISELQPYADKIKAAKEHVFNKMYSVHHINSKFKVLNHGDCWINNILFYYENGNVTDLRFVDFQNSCYASPCLDLHYFLSCSLKYDIRDQKDAIINHYFKNLLKILEKLHVKTFPNREEFDKDFRSMGYIGFGGAILTLALCKVKQVEDANAQSFVKDDGENSFRHHCFHNKDYEREVMHFVPFYDNLGIFTT</sequence>
<evidence type="ECO:0000313" key="3">
    <source>
        <dbReference type="Proteomes" id="UP001329430"/>
    </source>
</evidence>
<gene>
    <name evidence="2" type="ORF">RI129_009541</name>
</gene>
<dbReference type="SMART" id="SM00587">
    <property type="entry name" value="CHK"/>
    <property type="match status" value="1"/>
</dbReference>
<dbReference type="PANTHER" id="PTHR11012">
    <property type="entry name" value="PROTEIN KINASE-LIKE DOMAIN-CONTAINING"/>
    <property type="match status" value="1"/>
</dbReference>
<dbReference type="EMBL" id="JAVRBK010000007">
    <property type="protein sequence ID" value="KAK5640994.1"/>
    <property type="molecule type" value="Genomic_DNA"/>
</dbReference>
<dbReference type="SUPFAM" id="SSF56112">
    <property type="entry name" value="Protein kinase-like (PK-like)"/>
    <property type="match status" value="1"/>
</dbReference>
<feature type="domain" description="CHK kinase-like" evidence="1">
    <location>
        <begin position="124"/>
        <end position="311"/>
    </location>
</feature>
<keyword evidence="3" id="KW-1185">Reference proteome</keyword>